<dbReference type="InterPro" id="IPR013087">
    <property type="entry name" value="Znf_C2H2_type"/>
</dbReference>
<keyword evidence="7" id="KW-0539">Nucleus</keyword>
<feature type="compositionally biased region" description="Polar residues" evidence="8">
    <location>
        <begin position="626"/>
        <end position="638"/>
    </location>
</feature>
<accession>A0AAV9NWE3</accession>
<feature type="region of interest" description="Disordered" evidence="8">
    <location>
        <begin position="1"/>
        <end position="82"/>
    </location>
</feature>
<keyword evidence="3" id="KW-0863">Zinc-finger</keyword>
<evidence type="ECO:0000259" key="9">
    <source>
        <dbReference type="PROSITE" id="PS00028"/>
    </source>
</evidence>
<evidence type="ECO:0000256" key="7">
    <source>
        <dbReference type="ARBA" id="ARBA00023242"/>
    </source>
</evidence>
<dbReference type="GO" id="GO:0005634">
    <property type="term" value="C:nucleus"/>
    <property type="evidence" value="ECO:0007669"/>
    <property type="project" value="UniProtKB-SubCell"/>
</dbReference>
<dbReference type="GeneID" id="89931768"/>
<dbReference type="GO" id="GO:0006357">
    <property type="term" value="P:regulation of transcription by RNA polymerase II"/>
    <property type="evidence" value="ECO:0007669"/>
    <property type="project" value="TreeGrafter"/>
</dbReference>
<dbReference type="GO" id="GO:0008270">
    <property type="term" value="F:zinc ion binding"/>
    <property type="evidence" value="ECO:0007669"/>
    <property type="project" value="UniProtKB-KW"/>
</dbReference>
<keyword evidence="2" id="KW-0479">Metal-binding</keyword>
<keyword evidence="4" id="KW-0862">Zinc</keyword>
<comment type="caution">
    <text evidence="10">The sequence shown here is derived from an EMBL/GenBank/DDBJ whole genome shotgun (WGS) entry which is preliminary data.</text>
</comment>
<dbReference type="InterPro" id="IPR051061">
    <property type="entry name" value="Zinc_finger_trans_reg"/>
</dbReference>
<comment type="subcellular location">
    <subcellularLocation>
        <location evidence="1">Nucleus</location>
    </subcellularLocation>
</comment>
<feature type="compositionally biased region" description="Basic and acidic residues" evidence="8">
    <location>
        <begin position="668"/>
        <end position="677"/>
    </location>
</feature>
<dbReference type="InterPro" id="IPR021858">
    <property type="entry name" value="Fun_TF"/>
</dbReference>
<gene>
    <name evidence="10" type="ORF">LTR77_010440</name>
</gene>
<protein>
    <recommendedName>
        <fullName evidence="9">C2H2-type domain-containing protein</fullName>
    </recommendedName>
</protein>
<evidence type="ECO:0000256" key="6">
    <source>
        <dbReference type="ARBA" id="ARBA00023163"/>
    </source>
</evidence>
<evidence type="ECO:0000256" key="5">
    <source>
        <dbReference type="ARBA" id="ARBA00023015"/>
    </source>
</evidence>
<name>A0AAV9NWE3_9PEZI</name>
<evidence type="ECO:0000256" key="2">
    <source>
        <dbReference type="ARBA" id="ARBA00022723"/>
    </source>
</evidence>
<evidence type="ECO:0000256" key="8">
    <source>
        <dbReference type="SAM" id="MobiDB-lite"/>
    </source>
</evidence>
<keyword evidence="6" id="KW-0804">Transcription</keyword>
<sequence length="718" mass="80645">MEPGVRKILPRAPPTGVERDSEVAHSAEALRNGNGLIDHTRPERVTGWRNATVEEEGAPKRKRQHVEESSPANHPLPPMRQVMPPQIAQQPLLDSERAGPARLIRTGFNAYSQQGTHRFLSPPPPRDFPAAIHSDPRDLSFAVVEPDLMELFRRAYYLRHHVRPKRLSGAVWCDHVYFNDTYAIDNILRNWISRYEPGVLQYPASILYKQCLWIFFSRSIQPSESTSAFRHMVDDGLHFLRTFENELGAHGDRSVLLIPIFILGSTSFYAGQRQEIWTSLNRLDPSYSIDTVMHAARSLERIWEMMDDGRVSATWDWEKYQAHDYAGAQVDRSLIELLWDPLAPPPPPPQTAARVRSPEQYDFDPGRFRAAPVPIQPPPQPQPRDASQPKREEGEEHSPPQHPPRHHSTASVDAEPMRVDASQEGHHPPPHPYAEAAATPRAFIPPPPPHVNMHTNNDIIQVLQRKSSNKSKSTVPPCTTCGKELKNPSDAQKHYLQHSKPYRCSEPGCTRTQGFATENDLQRHRKSVHGASPRIGNKIGYICAACPDPTDGTHRKWWPRLDNFKAHIRRKHPGTDEERLIQLSASARRPDDAYSEHSYSSSHVRTPGDGRYHQSLRSSRGESMYVEQNSPFRQSYPRSKSEGNEEDGSYDQGETQGDGDGDGEGSEMAERTPKTESEEGEGEGEPSTSGGEAMDVSPTGEAEQGDGVGEREGDGEDD</sequence>
<evidence type="ECO:0000313" key="11">
    <source>
        <dbReference type="Proteomes" id="UP001337655"/>
    </source>
</evidence>
<dbReference type="RefSeq" id="XP_064654169.1">
    <property type="nucleotide sequence ID" value="XM_064807660.1"/>
</dbReference>
<keyword evidence="5" id="KW-0805">Transcription regulation</keyword>
<dbReference type="PANTHER" id="PTHR46179">
    <property type="entry name" value="ZINC FINGER PROTEIN"/>
    <property type="match status" value="1"/>
</dbReference>
<dbReference type="PROSITE" id="PS00028">
    <property type="entry name" value="ZINC_FINGER_C2H2_1"/>
    <property type="match status" value="1"/>
</dbReference>
<dbReference type="PANTHER" id="PTHR46179:SF13">
    <property type="entry name" value="C2H2-TYPE DOMAIN-CONTAINING PROTEIN"/>
    <property type="match status" value="1"/>
</dbReference>
<keyword evidence="11" id="KW-1185">Reference proteome</keyword>
<evidence type="ECO:0000256" key="3">
    <source>
        <dbReference type="ARBA" id="ARBA00022771"/>
    </source>
</evidence>
<dbReference type="Pfam" id="PF11951">
    <property type="entry name" value="Fungal_trans_2"/>
    <property type="match status" value="1"/>
</dbReference>
<dbReference type="Gene3D" id="3.30.160.60">
    <property type="entry name" value="Classic Zinc Finger"/>
    <property type="match status" value="1"/>
</dbReference>
<feature type="compositionally biased region" description="Basic and acidic residues" evidence="8">
    <location>
        <begin position="387"/>
        <end position="399"/>
    </location>
</feature>
<dbReference type="Proteomes" id="UP001337655">
    <property type="component" value="Unassembled WGS sequence"/>
</dbReference>
<evidence type="ECO:0000256" key="4">
    <source>
        <dbReference type="ARBA" id="ARBA00022833"/>
    </source>
</evidence>
<dbReference type="AlphaFoldDB" id="A0AAV9NWE3"/>
<dbReference type="EMBL" id="JAVRRT010000023">
    <property type="protein sequence ID" value="KAK5163767.1"/>
    <property type="molecule type" value="Genomic_DNA"/>
</dbReference>
<organism evidence="10 11">
    <name type="scientific">Saxophila tyrrhenica</name>
    <dbReference type="NCBI Taxonomy" id="1690608"/>
    <lineage>
        <taxon>Eukaryota</taxon>
        <taxon>Fungi</taxon>
        <taxon>Dikarya</taxon>
        <taxon>Ascomycota</taxon>
        <taxon>Pezizomycotina</taxon>
        <taxon>Dothideomycetes</taxon>
        <taxon>Dothideomycetidae</taxon>
        <taxon>Mycosphaerellales</taxon>
        <taxon>Extremaceae</taxon>
        <taxon>Saxophila</taxon>
    </lineage>
</organism>
<feature type="region of interest" description="Disordered" evidence="8">
    <location>
        <begin position="361"/>
        <end position="412"/>
    </location>
</feature>
<feature type="domain" description="C2H2-type" evidence="9">
    <location>
        <begin position="478"/>
        <end position="498"/>
    </location>
</feature>
<reference evidence="10 11" key="1">
    <citation type="submission" date="2023-08" db="EMBL/GenBank/DDBJ databases">
        <title>Black Yeasts Isolated from many extreme environments.</title>
        <authorList>
            <person name="Coleine C."/>
            <person name="Stajich J.E."/>
            <person name="Selbmann L."/>
        </authorList>
    </citation>
    <scope>NUCLEOTIDE SEQUENCE [LARGE SCALE GENOMIC DNA]</scope>
    <source>
        <strain evidence="10 11">CCFEE 5935</strain>
    </source>
</reference>
<evidence type="ECO:0000256" key="1">
    <source>
        <dbReference type="ARBA" id="ARBA00004123"/>
    </source>
</evidence>
<proteinExistence type="predicted"/>
<dbReference type="SMART" id="SM00355">
    <property type="entry name" value="ZnF_C2H2"/>
    <property type="match status" value="3"/>
</dbReference>
<evidence type="ECO:0000313" key="10">
    <source>
        <dbReference type="EMBL" id="KAK5163767.1"/>
    </source>
</evidence>
<feature type="compositionally biased region" description="Acidic residues" evidence="8">
    <location>
        <begin position="657"/>
        <end position="667"/>
    </location>
</feature>
<feature type="region of interest" description="Disordered" evidence="8">
    <location>
        <begin position="585"/>
        <end position="718"/>
    </location>
</feature>